<keyword evidence="4" id="KW-0378">Hydrolase</keyword>
<gene>
    <name evidence="7" type="ORF">FNH05_03875</name>
</gene>
<dbReference type="GO" id="GO:0008934">
    <property type="term" value="F:inositol monophosphate 1-phosphatase activity"/>
    <property type="evidence" value="ECO:0007669"/>
    <property type="project" value="TreeGrafter"/>
</dbReference>
<dbReference type="PANTHER" id="PTHR20854:SF4">
    <property type="entry name" value="INOSITOL-1-MONOPHOSPHATASE-RELATED"/>
    <property type="match status" value="1"/>
</dbReference>
<dbReference type="CDD" id="cd01637">
    <property type="entry name" value="IMPase_like"/>
    <property type="match status" value="1"/>
</dbReference>
<keyword evidence="5 6" id="KW-0460">Magnesium</keyword>
<reference evidence="7 8" key="2">
    <citation type="submission" date="2019-08" db="EMBL/GenBank/DDBJ databases">
        <title>Amycolatopsis acidicola sp. nov., isolated from peat swamp forest soil.</title>
        <authorList>
            <person name="Srisuk N."/>
        </authorList>
    </citation>
    <scope>NUCLEOTIDE SEQUENCE [LARGE SCALE GENOMIC DNA]</scope>
    <source>
        <strain evidence="7 8">TBRC 6029</strain>
    </source>
</reference>
<accession>A0A558DIP4</accession>
<dbReference type="PANTHER" id="PTHR20854">
    <property type="entry name" value="INOSITOL MONOPHOSPHATASE"/>
    <property type="match status" value="1"/>
</dbReference>
<keyword evidence="3 6" id="KW-0479">Metal-binding</keyword>
<evidence type="ECO:0000256" key="4">
    <source>
        <dbReference type="ARBA" id="ARBA00022801"/>
    </source>
</evidence>
<dbReference type="GO" id="GO:0007165">
    <property type="term" value="P:signal transduction"/>
    <property type="evidence" value="ECO:0007669"/>
    <property type="project" value="TreeGrafter"/>
</dbReference>
<comment type="cofactor">
    <cofactor evidence="6">
        <name>Mg(2+)</name>
        <dbReference type="ChEBI" id="CHEBI:18420"/>
    </cofactor>
</comment>
<dbReference type="PRINTS" id="PR00377">
    <property type="entry name" value="IMPHPHTASES"/>
</dbReference>
<keyword evidence="8" id="KW-1185">Reference proteome</keyword>
<dbReference type="Gene3D" id="3.30.540.10">
    <property type="entry name" value="Fructose-1,6-Bisphosphatase, subunit A, domain 1"/>
    <property type="match status" value="1"/>
</dbReference>
<dbReference type="AlphaFoldDB" id="A0A558DIP4"/>
<dbReference type="InterPro" id="IPR020550">
    <property type="entry name" value="Inositol_monophosphatase_CS"/>
</dbReference>
<name>A0A558DIP4_9PSEU</name>
<evidence type="ECO:0000313" key="8">
    <source>
        <dbReference type="Proteomes" id="UP000320011"/>
    </source>
</evidence>
<dbReference type="GO" id="GO:0046872">
    <property type="term" value="F:metal ion binding"/>
    <property type="evidence" value="ECO:0007669"/>
    <property type="project" value="UniProtKB-KW"/>
</dbReference>
<dbReference type="InterPro" id="IPR000760">
    <property type="entry name" value="Inositol_monophosphatase-like"/>
</dbReference>
<reference evidence="7 8" key="1">
    <citation type="submission" date="2019-07" db="EMBL/GenBank/DDBJ databases">
        <authorList>
            <person name="Duangmal K."/>
            <person name="Teo W.F.A."/>
        </authorList>
    </citation>
    <scope>NUCLEOTIDE SEQUENCE [LARGE SCALE GENOMIC DNA]</scope>
    <source>
        <strain evidence="7 8">TBRC 6029</strain>
    </source>
</reference>
<dbReference type="Pfam" id="PF00459">
    <property type="entry name" value="Inositol_P"/>
    <property type="match status" value="1"/>
</dbReference>
<proteinExistence type="predicted"/>
<evidence type="ECO:0000256" key="5">
    <source>
        <dbReference type="ARBA" id="ARBA00022842"/>
    </source>
</evidence>
<dbReference type="OrthoDB" id="9772456at2"/>
<feature type="binding site" evidence="6">
    <location>
        <position position="83"/>
    </location>
    <ligand>
        <name>Mg(2+)</name>
        <dbReference type="ChEBI" id="CHEBI:18420"/>
        <label>1</label>
        <note>catalytic</note>
    </ligand>
</feature>
<evidence type="ECO:0000313" key="7">
    <source>
        <dbReference type="EMBL" id="TVT60881.1"/>
    </source>
</evidence>
<feature type="binding site" evidence="6">
    <location>
        <position position="85"/>
    </location>
    <ligand>
        <name>Mg(2+)</name>
        <dbReference type="ChEBI" id="CHEBI:18420"/>
        <label>1</label>
        <note>catalytic</note>
    </ligand>
</feature>
<evidence type="ECO:0000256" key="1">
    <source>
        <dbReference type="ARBA" id="ARBA00001033"/>
    </source>
</evidence>
<evidence type="ECO:0000256" key="2">
    <source>
        <dbReference type="ARBA" id="ARBA00013106"/>
    </source>
</evidence>
<dbReference type="GO" id="GO:0046854">
    <property type="term" value="P:phosphatidylinositol phosphate biosynthetic process"/>
    <property type="evidence" value="ECO:0007669"/>
    <property type="project" value="InterPro"/>
</dbReference>
<dbReference type="EMBL" id="VJWX01000019">
    <property type="protein sequence ID" value="TVT60881.1"/>
    <property type="molecule type" value="Genomic_DNA"/>
</dbReference>
<evidence type="ECO:0000256" key="6">
    <source>
        <dbReference type="PIRSR" id="PIRSR600760-2"/>
    </source>
</evidence>
<feature type="binding site" evidence="6">
    <location>
        <position position="214"/>
    </location>
    <ligand>
        <name>Mg(2+)</name>
        <dbReference type="ChEBI" id="CHEBI:18420"/>
        <label>1</label>
        <note>catalytic</note>
    </ligand>
</feature>
<sequence>MNDLAELLDIAWDAAEIGRRLMTTASPGRVSEKSDRDLVTELDVRIQHEIRDHLRRATPGFGFLGEEDGGGALASAGPVWVLDPIDGTSNFAHGLPLCAISLGLVDDGEAVVGVVVAPFLGLAYHAMKDGGAFVDDAPIHAGTNGDLGRAIVSLGDYDTGPDAAEGNRRRFAITRALAENVERVRMVGSAALDLVWVADGRTDACVMLSNKPWDTAAGVVIAREAGAVVTDLRGAPHTFSSGETVAVSPKLADPLRALLTSATT</sequence>
<dbReference type="EC" id="3.1.3.25" evidence="2"/>
<dbReference type="InterPro" id="IPR020583">
    <property type="entry name" value="Inositol_monoP_metal-BS"/>
</dbReference>
<comment type="catalytic activity">
    <reaction evidence="1">
        <text>a myo-inositol phosphate + H2O = myo-inositol + phosphate</text>
        <dbReference type="Rhea" id="RHEA:24056"/>
        <dbReference type="ChEBI" id="CHEBI:15377"/>
        <dbReference type="ChEBI" id="CHEBI:17268"/>
        <dbReference type="ChEBI" id="CHEBI:43474"/>
        <dbReference type="ChEBI" id="CHEBI:84139"/>
        <dbReference type="EC" id="3.1.3.25"/>
    </reaction>
</comment>
<protein>
    <recommendedName>
        <fullName evidence="2">inositol-phosphate phosphatase</fullName>
        <ecNumber evidence="2">3.1.3.25</ecNumber>
    </recommendedName>
</protein>
<comment type="caution">
    <text evidence="7">The sequence shown here is derived from an EMBL/GenBank/DDBJ whole genome shotgun (WGS) entry which is preliminary data.</text>
</comment>
<dbReference type="PROSITE" id="PS00630">
    <property type="entry name" value="IMP_2"/>
    <property type="match status" value="1"/>
</dbReference>
<dbReference type="Proteomes" id="UP000320011">
    <property type="component" value="Unassembled WGS sequence"/>
</dbReference>
<dbReference type="SUPFAM" id="SSF56655">
    <property type="entry name" value="Carbohydrate phosphatase"/>
    <property type="match status" value="1"/>
</dbReference>
<evidence type="ECO:0000256" key="3">
    <source>
        <dbReference type="ARBA" id="ARBA00022723"/>
    </source>
</evidence>
<dbReference type="Gene3D" id="3.40.190.80">
    <property type="match status" value="1"/>
</dbReference>
<feature type="binding site" evidence="6">
    <location>
        <position position="66"/>
    </location>
    <ligand>
        <name>Mg(2+)</name>
        <dbReference type="ChEBI" id="CHEBI:18420"/>
        <label>1</label>
        <note>catalytic</note>
    </ligand>
</feature>
<organism evidence="7 8">
    <name type="scientific">Amycolatopsis rhizosphaerae</name>
    <dbReference type="NCBI Taxonomy" id="2053003"/>
    <lineage>
        <taxon>Bacteria</taxon>
        <taxon>Bacillati</taxon>
        <taxon>Actinomycetota</taxon>
        <taxon>Actinomycetes</taxon>
        <taxon>Pseudonocardiales</taxon>
        <taxon>Pseudonocardiaceae</taxon>
        <taxon>Amycolatopsis</taxon>
    </lineage>
</organism>
<feature type="binding site" evidence="6">
    <location>
        <position position="86"/>
    </location>
    <ligand>
        <name>Mg(2+)</name>
        <dbReference type="ChEBI" id="CHEBI:18420"/>
        <label>1</label>
        <note>catalytic</note>
    </ligand>
</feature>
<dbReference type="GO" id="GO:0006020">
    <property type="term" value="P:inositol metabolic process"/>
    <property type="evidence" value="ECO:0007669"/>
    <property type="project" value="TreeGrafter"/>
</dbReference>
<dbReference type="PROSITE" id="PS00629">
    <property type="entry name" value="IMP_1"/>
    <property type="match status" value="1"/>
</dbReference>